<dbReference type="InterPro" id="IPR006076">
    <property type="entry name" value="FAD-dep_OxRdtase"/>
</dbReference>
<dbReference type="Pfam" id="PF01266">
    <property type="entry name" value="DAO"/>
    <property type="match status" value="1"/>
</dbReference>
<evidence type="ECO:0000259" key="5">
    <source>
        <dbReference type="PROSITE" id="PS51296"/>
    </source>
</evidence>
<dbReference type="Pfam" id="PF00355">
    <property type="entry name" value="Rieske"/>
    <property type="match status" value="1"/>
</dbReference>
<dbReference type="RefSeq" id="WP_238317053.1">
    <property type="nucleotide sequence ID" value="NZ_BQKV01000049.1"/>
</dbReference>
<dbReference type="Gene3D" id="3.30.9.10">
    <property type="entry name" value="D-Amino Acid Oxidase, subunit A, domain 2"/>
    <property type="match status" value="1"/>
</dbReference>
<comment type="caution">
    <text evidence="6">The sequence shown here is derived from an EMBL/GenBank/DDBJ whole genome shotgun (WGS) entry which is preliminary data.</text>
</comment>
<dbReference type="GO" id="GO:0004497">
    <property type="term" value="F:monooxygenase activity"/>
    <property type="evidence" value="ECO:0007669"/>
    <property type="project" value="UniProtKB-ARBA"/>
</dbReference>
<dbReference type="GO" id="GO:0046872">
    <property type="term" value="F:metal ion binding"/>
    <property type="evidence" value="ECO:0007669"/>
    <property type="project" value="UniProtKB-KW"/>
</dbReference>
<name>A0AA37IZ45_9FIRM</name>
<dbReference type="Gene3D" id="3.50.50.60">
    <property type="entry name" value="FAD/NAD(P)-binding domain"/>
    <property type="match status" value="1"/>
</dbReference>
<dbReference type="PANTHER" id="PTHR13847">
    <property type="entry name" value="SARCOSINE DEHYDROGENASE-RELATED"/>
    <property type="match status" value="1"/>
</dbReference>
<evidence type="ECO:0000256" key="2">
    <source>
        <dbReference type="ARBA" id="ARBA00022723"/>
    </source>
</evidence>
<dbReference type="GO" id="GO:0005737">
    <property type="term" value="C:cytoplasm"/>
    <property type="evidence" value="ECO:0007669"/>
    <property type="project" value="TreeGrafter"/>
</dbReference>
<dbReference type="InterPro" id="IPR017941">
    <property type="entry name" value="Rieske_2Fe-2S"/>
</dbReference>
<dbReference type="AlphaFoldDB" id="A0AA37IZ45"/>
<dbReference type="InterPro" id="IPR036188">
    <property type="entry name" value="FAD/NAD-bd_sf"/>
</dbReference>
<organism evidence="6 7">
    <name type="scientific">Faecalibacterium gallinarum</name>
    <dbReference type="NCBI Taxonomy" id="2903556"/>
    <lineage>
        <taxon>Bacteria</taxon>
        <taxon>Bacillati</taxon>
        <taxon>Bacillota</taxon>
        <taxon>Clostridia</taxon>
        <taxon>Eubacteriales</taxon>
        <taxon>Oscillospiraceae</taxon>
        <taxon>Faecalibacterium</taxon>
    </lineage>
</organism>
<proteinExistence type="predicted"/>
<dbReference type="InterPro" id="IPR036922">
    <property type="entry name" value="Rieske_2Fe-2S_sf"/>
</dbReference>
<keyword evidence="7" id="KW-1185">Reference proteome</keyword>
<dbReference type="PROSITE" id="PS51296">
    <property type="entry name" value="RIESKE"/>
    <property type="match status" value="1"/>
</dbReference>
<protein>
    <submittedName>
        <fullName evidence="6">Oxidoreductase</fullName>
    </submittedName>
</protein>
<keyword evidence="2" id="KW-0479">Metal-binding</keyword>
<dbReference type="SUPFAM" id="SSF50022">
    <property type="entry name" value="ISP domain"/>
    <property type="match status" value="1"/>
</dbReference>
<dbReference type="Proteomes" id="UP001055185">
    <property type="component" value="Unassembled WGS sequence"/>
</dbReference>
<dbReference type="GO" id="GO:0016705">
    <property type="term" value="F:oxidoreductase activity, acting on paired donors, with incorporation or reduction of molecular oxygen"/>
    <property type="evidence" value="ECO:0007669"/>
    <property type="project" value="UniProtKB-ARBA"/>
</dbReference>
<reference evidence="6" key="1">
    <citation type="journal article" date="2022" name="Int. J. Syst. Evol. Microbiol.">
        <title>Genome-based, phenotypic and chemotaxonomic classification of Faecalibacterium strains: proposal of three novel species Faecalibacterium duncaniae sp. nov., Faecalibacterium hattorii sp. nov. and Faecalibacterium gallinarum sp. nov. .</title>
        <authorList>
            <person name="Sakamoto M."/>
            <person name="Sakurai N."/>
            <person name="Tanno H."/>
            <person name="Iino T."/>
            <person name="Ohkuma M."/>
            <person name="Endo A."/>
        </authorList>
    </citation>
    <scope>NUCLEOTIDE SEQUENCE</scope>
    <source>
        <strain evidence="6">JCM 17207</strain>
    </source>
</reference>
<sequence>MESIWSKRCTLPERPALPGNLETEIAVIGAGMAGVLIASALQEAGRRVVVLEAGRTGSGQTCGTTAKLTTQHGLIYHKLIDRLGAEKAEQYALANQAALKEYHRLITGRGIDCDYTPCGACLCAPEEELEQELQAARRLGLAADFTRDLPAFLPASAAVRFSGQARFHPLKFLGAMAEGLTIYENTPVRRVEGNLLDTPQGTVKAGAVVFACHYPFVNFPGMYFARMHQERAYLLALEHAPALEDVYFCPGPEGYTLRSAGRWLLLGGGSHRTGENSAGGRYEGLRQRAKEWFPGCREAAHWSAQDCMTPDEVPFIGPFAPSRPDWYVATGFCKWGMTTSMAAAMLLRDQICGIENPWAPVFDPGRFEAGEISEMASQGGQAVKGLVRRLFQLPDGAAAEIHPGQGGIVLLDGEKVGVYKDEEGVLYPVDIRCPHLGCQLEWNPDEGSWDCPCHGSRFDRFGHLISGPAQEEICHDGTEE</sequence>
<evidence type="ECO:0000256" key="3">
    <source>
        <dbReference type="ARBA" id="ARBA00023004"/>
    </source>
</evidence>
<dbReference type="EMBL" id="BQKV01000049">
    <property type="protein sequence ID" value="GJN64863.1"/>
    <property type="molecule type" value="Genomic_DNA"/>
</dbReference>
<keyword evidence="3" id="KW-0408">Iron</keyword>
<gene>
    <name evidence="6" type="ORF">JCM17207_14880</name>
</gene>
<keyword evidence="4" id="KW-0411">Iron-sulfur</keyword>
<keyword evidence="1" id="KW-0001">2Fe-2S</keyword>
<dbReference type="SUPFAM" id="SSF51905">
    <property type="entry name" value="FAD/NAD(P)-binding domain"/>
    <property type="match status" value="1"/>
</dbReference>
<dbReference type="Gene3D" id="2.102.10.10">
    <property type="entry name" value="Rieske [2Fe-2S] iron-sulphur domain"/>
    <property type="match status" value="1"/>
</dbReference>
<evidence type="ECO:0000256" key="1">
    <source>
        <dbReference type="ARBA" id="ARBA00022714"/>
    </source>
</evidence>
<evidence type="ECO:0000313" key="7">
    <source>
        <dbReference type="Proteomes" id="UP001055185"/>
    </source>
</evidence>
<feature type="domain" description="Rieske" evidence="5">
    <location>
        <begin position="393"/>
        <end position="480"/>
    </location>
</feature>
<accession>A0AA37IZ45</accession>
<evidence type="ECO:0000256" key="4">
    <source>
        <dbReference type="ARBA" id="ARBA00023014"/>
    </source>
</evidence>
<dbReference type="PANTHER" id="PTHR13847:SF274">
    <property type="entry name" value="RIESKE 2FE-2S IRON-SULFUR PROTEIN YHFW-RELATED"/>
    <property type="match status" value="1"/>
</dbReference>
<dbReference type="GO" id="GO:0051537">
    <property type="term" value="F:2 iron, 2 sulfur cluster binding"/>
    <property type="evidence" value="ECO:0007669"/>
    <property type="project" value="UniProtKB-KW"/>
</dbReference>
<evidence type="ECO:0000313" key="6">
    <source>
        <dbReference type="EMBL" id="GJN64863.1"/>
    </source>
</evidence>